<protein>
    <submittedName>
        <fullName evidence="1">Uncharacterized protein</fullName>
    </submittedName>
</protein>
<reference evidence="1" key="1">
    <citation type="submission" date="2022-04" db="EMBL/GenBank/DDBJ databases">
        <title>Genome of the entomopathogenic fungus Entomophthora muscae.</title>
        <authorList>
            <person name="Elya C."/>
            <person name="Lovett B.R."/>
            <person name="Lee E."/>
            <person name="Macias A.M."/>
            <person name="Hajek A.E."/>
            <person name="De Bivort B.L."/>
            <person name="Kasson M.T."/>
            <person name="De Fine Licht H.H."/>
            <person name="Stajich J.E."/>
        </authorList>
    </citation>
    <scope>NUCLEOTIDE SEQUENCE</scope>
    <source>
        <strain evidence="1">Berkeley</strain>
    </source>
</reference>
<comment type="caution">
    <text evidence="1">The sequence shown here is derived from an EMBL/GenBank/DDBJ whole genome shotgun (WGS) entry which is preliminary data.</text>
</comment>
<accession>A0ACC2SJ09</accession>
<keyword evidence="2" id="KW-1185">Reference proteome</keyword>
<dbReference type="Proteomes" id="UP001165960">
    <property type="component" value="Unassembled WGS sequence"/>
</dbReference>
<name>A0ACC2SJ09_9FUNG</name>
<evidence type="ECO:0000313" key="2">
    <source>
        <dbReference type="Proteomes" id="UP001165960"/>
    </source>
</evidence>
<organism evidence="1 2">
    <name type="scientific">Entomophthora muscae</name>
    <dbReference type="NCBI Taxonomy" id="34485"/>
    <lineage>
        <taxon>Eukaryota</taxon>
        <taxon>Fungi</taxon>
        <taxon>Fungi incertae sedis</taxon>
        <taxon>Zoopagomycota</taxon>
        <taxon>Entomophthoromycotina</taxon>
        <taxon>Entomophthoromycetes</taxon>
        <taxon>Entomophthorales</taxon>
        <taxon>Entomophthoraceae</taxon>
        <taxon>Entomophthora</taxon>
    </lineage>
</organism>
<dbReference type="EMBL" id="QTSX02005011">
    <property type="protein sequence ID" value="KAJ9062362.1"/>
    <property type="molecule type" value="Genomic_DNA"/>
</dbReference>
<sequence>MLTLHNLQLVVDPGPSPILFEEMLPSEIKIDLLIPNRRSIYQPRVTSELFIAQCSDRGEPTVQEEGRRDPQVKAAGKTAPKNQAELLPPHPFPYPAQGCTLVSQPAHLFYALIQVSAFI</sequence>
<gene>
    <name evidence="1" type="ORF">DSO57_1011711</name>
</gene>
<proteinExistence type="predicted"/>
<evidence type="ECO:0000313" key="1">
    <source>
        <dbReference type="EMBL" id="KAJ9062362.1"/>
    </source>
</evidence>